<dbReference type="RefSeq" id="WP_269460520.1">
    <property type="nucleotide sequence ID" value="NZ_LT907988.1"/>
</dbReference>
<keyword evidence="17" id="KW-1185">Reference proteome</keyword>
<keyword evidence="8 12" id="KW-0472">Membrane</keyword>
<dbReference type="Gene3D" id="1.20.120.30">
    <property type="entry name" value="Aspartate receptor, ligand-binding domain"/>
    <property type="match status" value="1"/>
</dbReference>
<comment type="subcellular location">
    <subcellularLocation>
        <location evidence="1">Cell inner membrane</location>
        <topology evidence="1">Multi-pass membrane protein</topology>
    </subcellularLocation>
</comment>
<dbReference type="AlphaFoldDB" id="A0A1C3JXA6"/>
<dbReference type="Proteomes" id="UP000078558">
    <property type="component" value="Chromosome I"/>
</dbReference>
<feature type="domain" description="Methyl-accepting transducer" evidence="13">
    <location>
        <begin position="273"/>
        <end position="502"/>
    </location>
</feature>
<evidence type="ECO:0000256" key="2">
    <source>
        <dbReference type="ARBA" id="ARBA00022475"/>
    </source>
</evidence>
<evidence type="ECO:0000256" key="11">
    <source>
        <dbReference type="PROSITE-ProRule" id="PRU00284"/>
    </source>
</evidence>
<evidence type="ECO:0000256" key="8">
    <source>
        <dbReference type="ARBA" id="ARBA00023136"/>
    </source>
</evidence>
<dbReference type="Gene3D" id="1.10.287.950">
    <property type="entry name" value="Methyl-accepting chemotaxis protein"/>
    <property type="match status" value="1"/>
</dbReference>
<dbReference type="KEGG" id="odi:ODI_R2275"/>
<evidence type="ECO:0000313" key="17">
    <source>
        <dbReference type="Proteomes" id="UP000078558"/>
    </source>
</evidence>
<protein>
    <submittedName>
        <fullName evidence="15">Methyl-accepting chemotaxis protein I (Serine chemoreceptor protein)</fullName>
    </submittedName>
</protein>
<dbReference type="CDD" id="cd11386">
    <property type="entry name" value="MCP_signal"/>
    <property type="match status" value="1"/>
</dbReference>
<dbReference type="Pfam" id="PF02203">
    <property type="entry name" value="TarH"/>
    <property type="match status" value="1"/>
</dbReference>
<dbReference type="PRINTS" id="PR00260">
    <property type="entry name" value="CHEMTRNSDUCR"/>
</dbReference>
<dbReference type="InterPro" id="IPR051310">
    <property type="entry name" value="MCP_chemotaxis"/>
</dbReference>
<feature type="domain" description="HAMP" evidence="14">
    <location>
        <begin position="216"/>
        <end position="268"/>
    </location>
</feature>
<evidence type="ECO:0000256" key="5">
    <source>
        <dbReference type="ARBA" id="ARBA00022519"/>
    </source>
</evidence>
<keyword evidence="15" id="KW-0675">Receptor</keyword>
<organism evidence="15 17">
    <name type="scientific">Orrella dioscoreae</name>
    <dbReference type="NCBI Taxonomy" id="1851544"/>
    <lineage>
        <taxon>Bacteria</taxon>
        <taxon>Pseudomonadati</taxon>
        <taxon>Pseudomonadota</taxon>
        <taxon>Betaproteobacteria</taxon>
        <taxon>Burkholderiales</taxon>
        <taxon>Alcaligenaceae</taxon>
        <taxon>Orrella</taxon>
    </lineage>
</organism>
<dbReference type="InterPro" id="IPR004090">
    <property type="entry name" value="Chemotax_Me-accpt_rcpt"/>
</dbReference>
<keyword evidence="7 12" id="KW-1133">Transmembrane helix</keyword>
<dbReference type="InterPro" id="IPR035440">
    <property type="entry name" value="4HB_MCP_dom_sf"/>
</dbReference>
<dbReference type="GO" id="GO:0007165">
    <property type="term" value="P:signal transduction"/>
    <property type="evidence" value="ECO:0007669"/>
    <property type="project" value="UniProtKB-KW"/>
</dbReference>
<keyword evidence="9 11" id="KW-0807">Transducer</keyword>
<keyword evidence="3" id="KW-0488">Methylation</keyword>
<sequence length="570" mass="60032">MQKKIGVNMALSAVLAGFVLLFAAAGAVGIAMLNSNQVAIEALGKGNIERSSDLANGAGSVFQSRSALTDAKTFMEGGMIEERDAALGGARKLLARAHESFEALRANPDTAAASKPLYDDVLTRYDALVSQGLQPLLKGIEGWNGPEINRLNDKVLPGLNGDFVAAVEAFQLQSRRDGEAAIQNAASAQAFAVKAVVGTLIFVLVLAVFLRMGFRRVMLRPLDEAGSHFDRIADGDLTVSISDRGRNEIGVLFSAMRRMQAGLSSAVTSVRSGVDSIHDASGEIADGAAHMSDRVASQAASVQQTSVNLAQLTESVQETAGNASLANTQTSQATELAKQSSTAVDRVSATMRDIDISSQRIAEIVGVVDSIAFQTNILALNAAVEAARAGEQGKGFAVVAGEVRSLAQRSSQAAREIKVLIETSAERVNAGVREVGMADATLREMRSAIEQAADRVTAISSAADAQAHGLREINQAIGEIEQSTQENAAMIEQTAAAASALAGQATELCEAVAVFRVRGQEREPVVQEPTHFQDGGDVYEAPPLALGHPRRPMLDMVMGRREDAFRADPV</sequence>
<dbReference type="PROSITE" id="PS50885">
    <property type="entry name" value="HAMP"/>
    <property type="match status" value="1"/>
</dbReference>
<dbReference type="SUPFAM" id="SSF47170">
    <property type="entry name" value="Aspartate receptor, ligand-binding domain"/>
    <property type="match status" value="1"/>
</dbReference>
<evidence type="ECO:0000256" key="9">
    <source>
        <dbReference type="ARBA" id="ARBA00023224"/>
    </source>
</evidence>
<evidence type="ECO:0000256" key="1">
    <source>
        <dbReference type="ARBA" id="ARBA00004429"/>
    </source>
</evidence>
<evidence type="ECO:0000313" key="16">
    <source>
        <dbReference type="EMBL" id="SOE49732.1"/>
    </source>
</evidence>
<dbReference type="FunFam" id="1.10.287.950:FF:000001">
    <property type="entry name" value="Methyl-accepting chemotaxis sensory transducer"/>
    <property type="match status" value="1"/>
</dbReference>
<reference evidence="15 17" key="1">
    <citation type="submission" date="2016-06" db="EMBL/GenBank/DDBJ databases">
        <authorList>
            <person name="Kjaerup R.B."/>
            <person name="Dalgaard T.S."/>
            <person name="Juul-Madsen H.R."/>
        </authorList>
    </citation>
    <scope>NUCLEOTIDE SEQUENCE [LARGE SCALE GENOMIC DNA]</scope>
    <source>
        <strain evidence="15">Orrdi1</strain>
    </source>
</reference>
<accession>A0A1C3JXA6</accession>
<feature type="transmembrane region" description="Helical" evidence="12">
    <location>
        <begin position="191"/>
        <end position="210"/>
    </location>
</feature>
<dbReference type="SMART" id="SM00304">
    <property type="entry name" value="HAMP"/>
    <property type="match status" value="1"/>
</dbReference>
<gene>
    <name evidence="15" type="ORF">ODI_01169</name>
    <name evidence="16" type="ORF">ODI_R2275</name>
</gene>
<evidence type="ECO:0000256" key="12">
    <source>
        <dbReference type="SAM" id="Phobius"/>
    </source>
</evidence>
<evidence type="ECO:0000256" key="4">
    <source>
        <dbReference type="ARBA" id="ARBA00022500"/>
    </source>
</evidence>
<reference evidence="16 17" key="2">
    <citation type="submission" date="2017-08" db="EMBL/GenBank/DDBJ databases">
        <authorList>
            <person name="de Groot N.N."/>
        </authorList>
    </citation>
    <scope>NUCLEOTIDE SEQUENCE [LARGE SCALE GENOMIC DNA]</scope>
    <source>
        <strain evidence="16">Orrdi1</strain>
    </source>
</reference>
<evidence type="ECO:0000256" key="7">
    <source>
        <dbReference type="ARBA" id="ARBA00022989"/>
    </source>
</evidence>
<dbReference type="SUPFAM" id="SSF58104">
    <property type="entry name" value="Methyl-accepting chemotaxis protein (MCP) signaling domain"/>
    <property type="match status" value="1"/>
</dbReference>
<dbReference type="InterPro" id="IPR003122">
    <property type="entry name" value="Tar_rcpt_lig-bd"/>
</dbReference>
<dbReference type="CDD" id="cd06225">
    <property type="entry name" value="HAMP"/>
    <property type="match status" value="1"/>
</dbReference>
<dbReference type="EMBL" id="FLRC01000003">
    <property type="protein sequence ID" value="SBT23787.1"/>
    <property type="molecule type" value="Genomic_DNA"/>
</dbReference>
<dbReference type="InterPro" id="IPR004089">
    <property type="entry name" value="MCPsignal_dom"/>
</dbReference>
<dbReference type="PROSITE" id="PS50111">
    <property type="entry name" value="CHEMOTAXIS_TRANSDUC_2"/>
    <property type="match status" value="1"/>
</dbReference>
<evidence type="ECO:0000259" key="13">
    <source>
        <dbReference type="PROSITE" id="PS50111"/>
    </source>
</evidence>
<dbReference type="InterPro" id="IPR003660">
    <property type="entry name" value="HAMP_dom"/>
</dbReference>
<keyword evidence="5" id="KW-0997">Cell inner membrane</keyword>
<dbReference type="STRING" id="1851544.ODI_01169"/>
<evidence type="ECO:0000256" key="6">
    <source>
        <dbReference type="ARBA" id="ARBA00022692"/>
    </source>
</evidence>
<comment type="similarity">
    <text evidence="10">Belongs to the methyl-accepting chemotaxis (MCP) protein family.</text>
</comment>
<name>A0A1C3JXA6_9BURK</name>
<dbReference type="Pfam" id="PF00015">
    <property type="entry name" value="MCPsignal"/>
    <property type="match status" value="1"/>
</dbReference>
<dbReference type="GO" id="GO:0006935">
    <property type="term" value="P:chemotaxis"/>
    <property type="evidence" value="ECO:0007669"/>
    <property type="project" value="UniProtKB-KW"/>
</dbReference>
<dbReference type="EMBL" id="LT907988">
    <property type="protein sequence ID" value="SOE49732.1"/>
    <property type="molecule type" value="Genomic_DNA"/>
</dbReference>
<dbReference type="GO" id="GO:0005886">
    <property type="term" value="C:plasma membrane"/>
    <property type="evidence" value="ECO:0007669"/>
    <property type="project" value="UniProtKB-SubCell"/>
</dbReference>
<evidence type="ECO:0000313" key="15">
    <source>
        <dbReference type="EMBL" id="SBT23787.1"/>
    </source>
</evidence>
<dbReference type="GO" id="GO:0004888">
    <property type="term" value="F:transmembrane signaling receptor activity"/>
    <property type="evidence" value="ECO:0007669"/>
    <property type="project" value="InterPro"/>
</dbReference>
<keyword evidence="6 12" id="KW-0812">Transmembrane</keyword>
<evidence type="ECO:0000259" key="14">
    <source>
        <dbReference type="PROSITE" id="PS50885"/>
    </source>
</evidence>
<dbReference type="PANTHER" id="PTHR43531">
    <property type="entry name" value="PROTEIN ICFG"/>
    <property type="match status" value="1"/>
</dbReference>
<keyword evidence="4" id="KW-0145">Chemotaxis</keyword>
<proteinExistence type="inferred from homology"/>
<evidence type="ECO:0000256" key="3">
    <source>
        <dbReference type="ARBA" id="ARBA00022481"/>
    </source>
</evidence>
<dbReference type="PANTHER" id="PTHR43531:SF7">
    <property type="entry name" value="AEROTAXIS RECEPTOR"/>
    <property type="match status" value="1"/>
</dbReference>
<dbReference type="SMART" id="SM00283">
    <property type="entry name" value="MA"/>
    <property type="match status" value="1"/>
</dbReference>
<keyword evidence="2" id="KW-1003">Cell membrane</keyword>
<dbReference type="Pfam" id="PF00672">
    <property type="entry name" value="HAMP"/>
    <property type="match status" value="1"/>
</dbReference>
<evidence type="ECO:0000256" key="10">
    <source>
        <dbReference type="ARBA" id="ARBA00029447"/>
    </source>
</evidence>